<dbReference type="Proteomes" id="UP001303115">
    <property type="component" value="Unassembled WGS sequence"/>
</dbReference>
<sequence>MSGFEVAGIVLGGFPLLLYCLDHYREGFEPLEEWWNFRTHFIGFVDDIRHQMMRYNENLVRLLDPIIADTDDIASLIRDTSLEDKRWHDGSLEGPLTQRLASEYDRFLRILGRMQELMADLERLLQIDNGKRMRISFSKGKHKKIRKLAACNQELQEILGYSERIVPIADKRKSSEPVRMFERIRQHACGVYNALKRHWRCDRSCQPDDHKAHLSLGAAAVSVSLDVIFILGDGNPDDSRPPWQQIQIVPTETAHAAVSTDVSHVQQSALLASVQQTLIQQDAAARKQNLTSTLPLSLQSMRSSLKTSLRGAGTRPSLRTDKTVQFDTQVVSVTSSLSTSCATPVNIDPQPEPQPISDLCHFLAHNEHKSGVLQSDTDRHFRMHKLPKDPEASAADRVQLVPLSELMKAYYHGLIDISRQRRFEMATHVASALLQTHTSPWLAERWSKTDVYFLVNTESGSLRSTYPLFSRSFYPVPCSTPNVEGDPADNNTNNNNPQTTVHNPGGQPPNEEERTRTSLFTVGILLLELIFGHALEDCRFRREYYGSNNQPNEQTDACTARRWARGLLGESGAEVADAVRRCLDCSFGPRPDLGDARFCEGVYEGVVRPLAEYAGAWPAVVA</sequence>
<proteinExistence type="predicted"/>
<keyword evidence="4" id="KW-1185">Reference proteome</keyword>
<dbReference type="EMBL" id="MU854353">
    <property type="protein sequence ID" value="KAK4041662.1"/>
    <property type="molecule type" value="Genomic_DNA"/>
</dbReference>
<comment type="caution">
    <text evidence="3">The sequence shown here is derived from an EMBL/GenBank/DDBJ whole genome shotgun (WGS) entry which is preliminary data.</text>
</comment>
<dbReference type="InterPro" id="IPR056002">
    <property type="entry name" value="DUF7580"/>
</dbReference>
<dbReference type="AlphaFoldDB" id="A0AAN6ST69"/>
<protein>
    <recommendedName>
        <fullName evidence="2">DUF7580 domain-containing protein</fullName>
    </recommendedName>
</protein>
<feature type="compositionally biased region" description="Low complexity" evidence="1">
    <location>
        <begin position="490"/>
        <end position="503"/>
    </location>
</feature>
<feature type="region of interest" description="Disordered" evidence="1">
    <location>
        <begin position="480"/>
        <end position="514"/>
    </location>
</feature>
<evidence type="ECO:0000259" key="2">
    <source>
        <dbReference type="Pfam" id="PF24476"/>
    </source>
</evidence>
<evidence type="ECO:0000256" key="1">
    <source>
        <dbReference type="SAM" id="MobiDB-lite"/>
    </source>
</evidence>
<feature type="domain" description="DUF7580" evidence="2">
    <location>
        <begin position="352"/>
        <end position="613"/>
    </location>
</feature>
<accession>A0AAN6ST69</accession>
<evidence type="ECO:0000313" key="4">
    <source>
        <dbReference type="Proteomes" id="UP001303115"/>
    </source>
</evidence>
<dbReference type="PANTHER" id="PTHR35186:SF4">
    <property type="entry name" value="PRION-INHIBITION AND PROPAGATION HELO DOMAIN-CONTAINING PROTEIN"/>
    <property type="match status" value="1"/>
</dbReference>
<reference evidence="4" key="1">
    <citation type="journal article" date="2023" name="Mol. Phylogenet. Evol.">
        <title>Genome-scale phylogeny and comparative genomics of the fungal order Sordariales.</title>
        <authorList>
            <person name="Hensen N."/>
            <person name="Bonometti L."/>
            <person name="Westerberg I."/>
            <person name="Brannstrom I.O."/>
            <person name="Guillou S."/>
            <person name="Cros-Aarteil S."/>
            <person name="Calhoun S."/>
            <person name="Haridas S."/>
            <person name="Kuo A."/>
            <person name="Mondo S."/>
            <person name="Pangilinan J."/>
            <person name="Riley R."/>
            <person name="LaButti K."/>
            <person name="Andreopoulos B."/>
            <person name="Lipzen A."/>
            <person name="Chen C."/>
            <person name="Yan M."/>
            <person name="Daum C."/>
            <person name="Ng V."/>
            <person name="Clum A."/>
            <person name="Steindorff A."/>
            <person name="Ohm R.A."/>
            <person name="Martin F."/>
            <person name="Silar P."/>
            <person name="Natvig D.O."/>
            <person name="Lalanne C."/>
            <person name="Gautier V."/>
            <person name="Ament-Velasquez S.L."/>
            <person name="Kruys A."/>
            <person name="Hutchinson M.I."/>
            <person name="Powell A.J."/>
            <person name="Barry K."/>
            <person name="Miller A.N."/>
            <person name="Grigoriev I.V."/>
            <person name="Debuchy R."/>
            <person name="Gladieux P."/>
            <person name="Hiltunen Thoren M."/>
            <person name="Johannesson H."/>
        </authorList>
    </citation>
    <scope>NUCLEOTIDE SEQUENCE [LARGE SCALE GENOMIC DNA]</scope>
    <source>
        <strain evidence="4">CBS 284.82</strain>
    </source>
</reference>
<dbReference type="PANTHER" id="PTHR35186">
    <property type="entry name" value="ANK_REP_REGION DOMAIN-CONTAINING PROTEIN"/>
    <property type="match status" value="1"/>
</dbReference>
<organism evidence="3 4">
    <name type="scientific">Parachaetomium inaequale</name>
    <dbReference type="NCBI Taxonomy" id="2588326"/>
    <lineage>
        <taxon>Eukaryota</taxon>
        <taxon>Fungi</taxon>
        <taxon>Dikarya</taxon>
        <taxon>Ascomycota</taxon>
        <taxon>Pezizomycotina</taxon>
        <taxon>Sordariomycetes</taxon>
        <taxon>Sordariomycetidae</taxon>
        <taxon>Sordariales</taxon>
        <taxon>Chaetomiaceae</taxon>
        <taxon>Parachaetomium</taxon>
    </lineage>
</organism>
<dbReference type="Pfam" id="PF24476">
    <property type="entry name" value="DUF7580"/>
    <property type="match status" value="1"/>
</dbReference>
<name>A0AAN6ST69_9PEZI</name>
<evidence type="ECO:0000313" key="3">
    <source>
        <dbReference type="EMBL" id="KAK4041662.1"/>
    </source>
</evidence>
<gene>
    <name evidence="3" type="ORF">C8A01DRAFT_45203</name>
</gene>